<dbReference type="Pfam" id="PF07690">
    <property type="entry name" value="MFS_1"/>
    <property type="match status" value="1"/>
</dbReference>
<sequence>MDKENFLLILSSSLNGIIWGANIIIIALYFKSLGLSPLLIGEILSGSIIASTFLSLLWGVLGDAYGRKKFFFVSRGLSALSYFLLLFSPFAYLFANQGYGLVTSIIAEKSKDLDKDMAYRTSLNTLFSIIGSLLPAILNYREIIIADFIIVVITTLMLIPVNEKYKGTKVISLRISSFRLLGKLSTEAIIGLGAGILLPMMSLWFNLKFGVSASSLSPIYAISEFSLAVGLLFSPYLGKLMGRIRAIFITHLVAILILFLIPFSSDILIAGSLYVLRNTMMNLSSPLMSAFVMKAIREEERGRVNSMLQLLDAIPRSVGPSFTGYLFELGSLSLPFFITGTLYLIATLLFYYFFKDVKI</sequence>
<dbReference type="PANTHER" id="PTHR23520:SF5">
    <property type="entry name" value="TRANSPORTER, PUTATIVE (AFU_ORTHOLOGUE AFUA_3G04000)-RELATED"/>
    <property type="match status" value="1"/>
</dbReference>
<dbReference type="Gene3D" id="1.20.1250.20">
    <property type="entry name" value="MFS general substrate transporter like domains"/>
    <property type="match status" value="2"/>
</dbReference>
<dbReference type="AlphaFoldDB" id="A0A832WDW0"/>
<dbReference type="PANTHER" id="PTHR23520">
    <property type="entry name" value="TRANSPORTER, PUTATIVE (AFU_ORTHOLOGUE AFUA_3G04000)-RELATED"/>
    <property type="match status" value="1"/>
</dbReference>
<keyword evidence="1" id="KW-1133">Transmembrane helix</keyword>
<feature type="domain" description="Major facilitator superfamily (MFS) profile" evidence="2">
    <location>
        <begin position="171"/>
        <end position="359"/>
    </location>
</feature>
<dbReference type="InterPro" id="IPR036259">
    <property type="entry name" value="MFS_trans_sf"/>
</dbReference>
<accession>A0A832WDW0</accession>
<dbReference type="Proteomes" id="UP000646844">
    <property type="component" value="Unassembled WGS sequence"/>
</dbReference>
<evidence type="ECO:0000256" key="1">
    <source>
        <dbReference type="SAM" id="Phobius"/>
    </source>
</evidence>
<protein>
    <submittedName>
        <fullName evidence="3">MFS transporter</fullName>
    </submittedName>
</protein>
<proteinExistence type="predicted"/>
<dbReference type="RefSeq" id="WP_010978898.1">
    <property type="nucleotide sequence ID" value="NZ_BAABQO010000017.1"/>
</dbReference>
<dbReference type="OMA" id="HATFWVY"/>
<dbReference type="PROSITE" id="PS50850">
    <property type="entry name" value="MFS"/>
    <property type="match status" value="1"/>
</dbReference>
<dbReference type="InterPro" id="IPR020846">
    <property type="entry name" value="MFS_dom"/>
</dbReference>
<evidence type="ECO:0000313" key="3">
    <source>
        <dbReference type="EMBL" id="HII73413.1"/>
    </source>
</evidence>
<feature type="transmembrane region" description="Helical" evidence="1">
    <location>
        <begin position="37"/>
        <end position="61"/>
    </location>
</feature>
<feature type="transmembrane region" description="Helical" evidence="1">
    <location>
        <begin position="81"/>
        <end position="106"/>
    </location>
</feature>
<evidence type="ECO:0000313" key="4">
    <source>
        <dbReference type="Proteomes" id="UP000646844"/>
    </source>
</evidence>
<dbReference type="GO" id="GO:0022857">
    <property type="term" value="F:transmembrane transporter activity"/>
    <property type="evidence" value="ECO:0007669"/>
    <property type="project" value="InterPro"/>
</dbReference>
<keyword evidence="1" id="KW-0472">Membrane</keyword>
<reference evidence="3" key="1">
    <citation type="journal article" date="2020" name="bioRxiv">
        <title>A rank-normalized archaeal taxonomy based on genome phylogeny resolves widespread incomplete and uneven classifications.</title>
        <authorList>
            <person name="Rinke C."/>
            <person name="Chuvochina M."/>
            <person name="Mussig A.J."/>
            <person name="Chaumeil P.-A."/>
            <person name="Waite D.W."/>
            <person name="Whitman W.B."/>
            <person name="Parks D.H."/>
            <person name="Hugenholtz P."/>
        </authorList>
    </citation>
    <scope>NUCLEOTIDE SEQUENCE</scope>
    <source>
        <strain evidence="3">UBA8838</strain>
    </source>
</reference>
<dbReference type="EMBL" id="DUJO01000016">
    <property type="protein sequence ID" value="HII73413.1"/>
    <property type="molecule type" value="Genomic_DNA"/>
</dbReference>
<evidence type="ECO:0000259" key="2">
    <source>
        <dbReference type="PROSITE" id="PS50850"/>
    </source>
</evidence>
<dbReference type="GeneID" id="1458865"/>
<dbReference type="InterPro" id="IPR011701">
    <property type="entry name" value="MFS"/>
</dbReference>
<feature type="transmembrane region" description="Helical" evidence="1">
    <location>
        <begin position="184"/>
        <end position="207"/>
    </location>
</feature>
<feature type="transmembrane region" description="Helical" evidence="1">
    <location>
        <begin position="249"/>
        <end position="276"/>
    </location>
</feature>
<feature type="transmembrane region" description="Helical" evidence="1">
    <location>
        <begin position="143"/>
        <end position="163"/>
    </location>
</feature>
<dbReference type="SUPFAM" id="SSF103473">
    <property type="entry name" value="MFS general substrate transporter"/>
    <property type="match status" value="1"/>
</dbReference>
<feature type="transmembrane region" description="Helical" evidence="1">
    <location>
        <begin position="332"/>
        <end position="354"/>
    </location>
</feature>
<name>A0A832WDW0_9CREN</name>
<feature type="transmembrane region" description="Helical" evidence="1">
    <location>
        <begin position="219"/>
        <end position="237"/>
    </location>
</feature>
<keyword evidence="1" id="KW-0812">Transmembrane</keyword>
<comment type="caution">
    <text evidence="3">The sequence shown here is derived from an EMBL/GenBank/DDBJ whole genome shotgun (WGS) entry which is preliminary data.</text>
</comment>
<feature type="transmembrane region" description="Helical" evidence="1">
    <location>
        <begin position="6"/>
        <end position="30"/>
    </location>
</feature>
<gene>
    <name evidence="3" type="ORF">HA332_03285</name>
</gene>
<organism evidence="3 4">
    <name type="scientific">Sulfurisphaera tokodaii</name>
    <dbReference type="NCBI Taxonomy" id="111955"/>
    <lineage>
        <taxon>Archaea</taxon>
        <taxon>Thermoproteota</taxon>
        <taxon>Thermoprotei</taxon>
        <taxon>Sulfolobales</taxon>
        <taxon>Sulfolobaceae</taxon>
        <taxon>Sulfurisphaera</taxon>
    </lineage>
</organism>